<keyword evidence="2" id="KW-1185">Reference proteome</keyword>
<gene>
    <name evidence="1" type="ORF">NQ318_009638</name>
</gene>
<name>A0AAV8Y8G4_9CUCU</name>
<dbReference type="AlphaFoldDB" id="A0AAV8Y8G4"/>
<comment type="caution">
    <text evidence="1">The sequence shown here is derived from an EMBL/GenBank/DDBJ whole genome shotgun (WGS) entry which is preliminary data.</text>
</comment>
<dbReference type="Proteomes" id="UP001162162">
    <property type="component" value="Unassembled WGS sequence"/>
</dbReference>
<organism evidence="1 2">
    <name type="scientific">Aromia moschata</name>
    <dbReference type="NCBI Taxonomy" id="1265417"/>
    <lineage>
        <taxon>Eukaryota</taxon>
        <taxon>Metazoa</taxon>
        <taxon>Ecdysozoa</taxon>
        <taxon>Arthropoda</taxon>
        <taxon>Hexapoda</taxon>
        <taxon>Insecta</taxon>
        <taxon>Pterygota</taxon>
        <taxon>Neoptera</taxon>
        <taxon>Endopterygota</taxon>
        <taxon>Coleoptera</taxon>
        <taxon>Polyphaga</taxon>
        <taxon>Cucujiformia</taxon>
        <taxon>Chrysomeloidea</taxon>
        <taxon>Cerambycidae</taxon>
        <taxon>Cerambycinae</taxon>
        <taxon>Callichromatini</taxon>
        <taxon>Aromia</taxon>
    </lineage>
</organism>
<protein>
    <submittedName>
        <fullName evidence="1">Uncharacterized protein</fullName>
    </submittedName>
</protein>
<reference evidence="1" key="1">
    <citation type="journal article" date="2023" name="Insect Mol. Biol.">
        <title>Genome sequencing provides insights into the evolution of gene families encoding plant cell wall-degrading enzymes in longhorned beetles.</title>
        <authorList>
            <person name="Shin N.R."/>
            <person name="Okamura Y."/>
            <person name="Kirsch R."/>
            <person name="Pauchet Y."/>
        </authorList>
    </citation>
    <scope>NUCLEOTIDE SEQUENCE</scope>
    <source>
        <strain evidence="1">AMC_N1</strain>
    </source>
</reference>
<sequence>MESSLPYMDKLYLVVPEPALSEFLRLLPGTARGLRLLMLVDLPEERGGSDIDIRWGNPNDCHFPCFQF</sequence>
<evidence type="ECO:0000313" key="1">
    <source>
        <dbReference type="EMBL" id="KAJ8947432.1"/>
    </source>
</evidence>
<proteinExistence type="predicted"/>
<evidence type="ECO:0000313" key="2">
    <source>
        <dbReference type="Proteomes" id="UP001162162"/>
    </source>
</evidence>
<dbReference type="EMBL" id="JAPWTK010000161">
    <property type="protein sequence ID" value="KAJ8947432.1"/>
    <property type="molecule type" value="Genomic_DNA"/>
</dbReference>
<accession>A0AAV8Y8G4</accession>